<dbReference type="InterPro" id="IPR011335">
    <property type="entry name" value="Restrct_endonuc-II-like"/>
</dbReference>
<dbReference type="EMBL" id="BAABGL010000017">
    <property type="protein sequence ID" value="GAA4393253.1"/>
    <property type="molecule type" value="Genomic_DNA"/>
</dbReference>
<proteinExistence type="predicted"/>
<sequence>MYNVFSRAQARAIGIEPAVLQSSLACCLIRVARGIYAVAADCSHPAHARLRYFLEDPALLLARSRGAAPDRARPHPGTLSRWERDRLDHVGWLACTGRIAPGDIVSHRSAAMVHDLPLLPGRLTRLEVSSSHGRITTPGLRRRERVIADEDIVEAHPIGSLRVTSRARTVVDLIRDCGTETGIMAAECFLGRPGTDEHGRPGRFPLPAAVRQRRKAVLCDAAGRLPGCWGAARLRRVLDLGTGLSESPAEALALLGFHSVGIGDIIQQAELYTDQGAFIGRVDFLLERLGLVIEVDGESKYRASGTILMDRRALLREKRRENAIRALGFRVLRLEWADVIDPQRFVAALRSVGALR</sequence>
<protein>
    <recommendedName>
        <fullName evidence="3">DUF559 domain-containing protein</fullName>
    </recommendedName>
</protein>
<dbReference type="Proteomes" id="UP001500642">
    <property type="component" value="Unassembled WGS sequence"/>
</dbReference>
<organism evidence="1 2">
    <name type="scientific">Brevibacterium pityocampae</name>
    <dbReference type="NCBI Taxonomy" id="506594"/>
    <lineage>
        <taxon>Bacteria</taxon>
        <taxon>Bacillati</taxon>
        <taxon>Actinomycetota</taxon>
        <taxon>Actinomycetes</taxon>
        <taxon>Micrococcales</taxon>
        <taxon>Brevibacteriaceae</taxon>
        <taxon>Brevibacterium</taxon>
    </lineage>
</organism>
<evidence type="ECO:0008006" key="3">
    <source>
        <dbReference type="Google" id="ProtNLM"/>
    </source>
</evidence>
<dbReference type="SUPFAM" id="SSF52980">
    <property type="entry name" value="Restriction endonuclease-like"/>
    <property type="match status" value="1"/>
</dbReference>
<dbReference type="Gene3D" id="3.40.960.10">
    <property type="entry name" value="VSR Endonuclease"/>
    <property type="match status" value="1"/>
</dbReference>
<dbReference type="RefSeq" id="WP_295689470.1">
    <property type="nucleotide sequence ID" value="NZ_BAABGL010000017.1"/>
</dbReference>
<comment type="caution">
    <text evidence="1">The sequence shown here is derived from an EMBL/GenBank/DDBJ whole genome shotgun (WGS) entry which is preliminary data.</text>
</comment>
<accession>A0ABP8JMM5</accession>
<evidence type="ECO:0000313" key="1">
    <source>
        <dbReference type="EMBL" id="GAA4393253.1"/>
    </source>
</evidence>
<gene>
    <name evidence="1" type="ORF">GCM10023167_22110</name>
</gene>
<reference evidence="2" key="1">
    <citation type="journal article" date="2019" name="Int. J. Syst. Evol. Microbiol.">
        <title>The Global Catalogue of Microorganisms (GCM) 10K type strain sequencing project: providing services to taxonomists for standard genome sequencing and annotation.</title>
        <authorList>
            <consortium name="The Broad Institute Genomics Platform"/>
            <consortium name="The Broad Institute Genome Sequencing Center for Infectious Disease"/>
            <person name="Wu L."/>
            <person name="Ma J."/>
        </authorList>
    </citation>
    <scope>NUCLEOTIDE SEQUENCE [LARGE SCALE GENOMIC DNA]</scope>
    <source>
        <strain evidence="2">JCM 17808</strain>
    </source>
</reference>
<name>A0ABP8JMM5_9MICO</name>
<keyword evidence="2" id="KW-1185">Reference proteome</keyword>
<evidence type="ECO:0000313" key="2">
    <source>
        <dbReference type="Proteomes" id="UP001500642"/>
    </source>
</evidence>